<dbReference type="InterPro" id="IPR006553">
    <property type="entry name" value="Leu-rich_rpt_Cys-con_subtyp"/>
</dbReference>
<comment type="caution">
    <text evidence="2">The sequence shown here is derived from an EMBL/GenBank/DDBJ whole genome shotgun (WGS) entry which is preliminary data.</text>
</comment>
<sequence length="302" mass="34178">MAYNRPKDESLRIQVDIGESSSKSGRGDEVEGPWADLLEEALGEVFSRLPFEERLKTVPLVCKKWRRASYNPQCWRKLDMDGWFQKRTEEDYWFEFECESKVEFLVKQVVDRSCGQLLELRTMHCSDASIEYIADRCPSLTVLAIPNSLGVTDKSATKLAANCPRLLTLDVSDCYNISNQALEAFGRNCPGLNWLGRNMLKKQDLRPTGAVPGGDEEAIVVSKHMGRLKHLEMKKTSLSDLGLAHLARGCNQLETLNLACCTALSPKALEDVSKQCANLKDFTRPITPRMHVNPDFLWVFFE</sequence>
<dbReference type="Pfam" id="PF12937">
    <property type="entry name" value="F-box-like"/>
    <property type="match status" value="1"/>
</dbReference>
<dbReference type="PANTHER" id="PTHR38926">
    <property type="entry name" value="F-BOX DOMAIN CONTAINING PROTEIN, EXPRESSED"/>
    <property type="match status" value="1"/>
</dbReference>
<organism evidence="2 3">
    <name type="scientific">Riccia fluitans</name>
    <dbReference type="NCBI Taxonomy" id="41844"/>
    <lineage>
        <taxon>Eukaryota</taxon>
        <taxon>Viridiplantae</taxon>
        <taxon>Streptophyta</taxon>
        <taxon>Embryophyta</taxon>
        <taxon>Marchantiophyta</taxon>
        <taxon>Marchantiopsida</taxon>
        <taxon>Marchantiidae</taxon>
        <taxon>Marchantiales</taxon>
        <taxon>Ricciaceae</taxon>
        <taxon>Riccia</taxon>
    </lineage>
</organism>
<reference evidence="2 3" key="1">
    <citation type="submission" date="2024-09" db="EMBL/GenBank/DDBJ databases">
        <title>Chromosome-scale assembly of Riccia fluitans.</title>
        <authorList>
            <person name="Paukszto L."/>
            <person name="Sawicki J."/>
            <person name="Karawczyk K."/>
            <person name="Piernik-Szablinska J."/>
            <person name="Szczecinska M."/>
            <person name="Mazdziarz M."/>
        </authorList>
    </citation>
    <scope>NUCLEOTIDE SEQUENCE [LARGE SCALE GENOMIC DNA]</scope>
    <source>
        <strain evidence="2">Rf_01</strain>
        <tissue evidence="2">Aerial parts of the thallus</tissue>
    </source>
</reference>
<evidence type="ECO:0000259" key="1">
    <source>
        <dbReference type="Pfam" id="PF12937"/>
    </source>
</evidence>
<proteinExistence type="predicted"/>
<dbReference type="Gene3D" id="1.20.1280.50">
    <property type="match status" value="1"/>
</dbReference>
<feature type="domain" description="F-box" evidence="1">
    <location>
        <begin position="39"/>
        <end position="80"/>
    </location>
</feature>
<dbReference type="InterPro" id="IPR032675">
    <property type="entry name" value="LRR_dom_sf"/>
</dbReference>
<dbReference type="InterPro" id="IPR001810">
    <property type="entry name" value="F-box_dom"/>
</dbReference>
<dbReference type="Gene3D" id="3.80.10.10">
    <property type="entry name" value="Ribonuclease Inhibitor"/>
    <property type="match status" value="1"/>
</dbReference>
<evidence type="ECO:0000313" key="2">
    <source>
        <dbReference type="EMBL" id="KAL2612659.1"/>
    </source>
</evidence>
<evidence type="ECO:0000313" key="3">
    <source>
        <dbReference type="Proteomes" id="UP001605036"/>
    </source>
</evidence>
<dbReference type="PANTHER" id="PTHR38926:SF5">
    <property type="entry name" value="F-BOX AND LEUCINE-RICH REPEAT PROTEIN 6"/>
    <property type="match status" value="1"/>
</dbReference>
<dbReference type="Proteomes" id="UP001605036">
    <property type="component" value="Unassembled WGS sequence"/>
</dbReference>
<dbReference type="SUPFAM" id="SSF52047">
    <property type="entry name" value="RNI-like"/>
    <property type="match status" value="1"/>
</dbReference>
<keyword evidence="3" id="KW-1185">Reference proteome</keyword>
<protein>
    <recommendedName>
        <fullName evidence="1">F-box domain-containing protein</fullName>
    </recommendedName>
</protein>
<name>A0ABD1XV43_9MARC</name>
<dbReference type="SMART" id="SM00367">
    <property type="entry name" value="LRR_CC"/>
    <property type="match status" value="5"/>
</dbReference>
<dbReference type="EMBL" id="JBHFFA010000007">
    <property type="protein sequence ID" value="KAL2612659.1"/>
    <property type="molecule type" value="Genomic_DNA"/>
</dbReference>
<dbReference type="AlphaFoldDB" id="A0ABD1XV43"/>
<gene>
    <name evidence="2" type="ORF">R1flu_024351</name>
</gene>
<accession>A0ABD1XV43</accession>